<dbReference type="AlphaFoldDB" id="A0A432WGX7"/>
<dbReference type="InterPro" id="IPR023352">
    <property type="entry name" value="MAPEG-like_dom_sf"/>
</dbReference>
<accession>A0A432WGX7</accession>
<keyword evidence="2 5" id="KW-0812">Transmembrane</keyword>
<dbReference type="EMBL" id="PIPO01000003">
    <property type="protein sequence ID" value="RUO33013.1"/>
    <property type="molecule type" value="Genomic_DNA"/>
</dbReference>
<feature type="transmembrane region" description="Helical" evidence="5">
    <location>
        <begin position="78"/>
        <end position="97"/>
    </location>
</feature>
<reference evidence="6 7" key="1">
    <citation type="journal article" date="2011" name="Front. Microbiol.">
        <title>Genomic signatures of strain selection and enhancement in Bacillus atrophaeus var. globigii, a historical biowarfare simulant.</title>
        <authorList>
            <person name="Gibbons H.S."/>
            <person name="Broomall S.M."/>
            <person name="McNew L.A."/>
            <person name="Daligault H."/>
            <person name="Chapman C."/>
            <person name="Bruce D."/>
            <person name="Karavis M."/>
            <person name="Krepps M."/>
            <person name="McGregor P.A."/>
            <person name="Hong C."/>
            <person name="Park K.H."/>
            <person name="Akmal A."/>
            <person name="Feldman A."/>
            <person name="Lin J.S."/>
            <person name="Chang W.E."/>
            <person name="Higgs B.W."/>
            <person name="Demirev P."/>
            <person name="Lindquist J."/>
            <person name="Liem A."/>
            <person name="Fochler E."/>
            <person name="Read T.D."/>
            <person name="Tapia R."/>
            <person name="Johnson S."/>
            <person name="Bishop-Lilly K.A."/>
            <person name="Detter C."/>
            <person name="Han C."/>
            <person name="Sozhamannan S."/>
            <person name="Rosenzweig C.N."/>
            <person name="Skowronski E.W."/>
        </authorList>
    </citation>
    <scope>NUCLEOTIDE SEQUENCE [LARGE SCALE GENOMIC DNA]</scope>
    <source>
        <strain evidence="6 7">Y4G10-17</strain>
    </source>
</reference>
<comment type="subcellular location">
    <subcellularLocation>
        <location evidence="1">Membrane</location>
    </subcellularLocation>
</comment>
<evidence type="ECO:0000313" key="6">
    <source>
        <dbReference type="EMBL" id="RUO33013.1"/>
    </source>
</evidence>
<keyword evidence="7" id="KW-1185">Reference proteome</keyword>
<keyword evidence="6" id="KW-0808">Transferase</keyword>
<dbReference type="SUPFAM" id="SSF161084">
    <property type="entry name" value="MAPEG domain-like"/>
    <property type="match status" value="1"/>
</dbReference>
<protein>
    <submittedName>
        <fullName evidence="6">Glutathione S-transferase</fullName>
    </submittedName>
</protein>
<dbReference type="Gene3D" id="1.20.120.550">
    <property type="entry name" value="Membrane associated eicosanoid/glutathione metabolism-like domain"/>
    <property type="match status" value="1"/>
</dbReference>
<feature type="transmembrane region" description="Helical" evidence="5">
    <location>
        <begin position="109"/>
        <end position="131"/>
    </location>
</feature>
<keyword evidence="4 5" id="KW-0472">Membrane</keyword>
<dbReference type="GO" id="GO:0016740">
    <property type="term" value="F:transferase activity"/>
    <property type="evidence" value="ECO:0007669"/>
    <property type="project" value="UniProtKB-KW"/>
</dbReference>
<evidence type="ECO:0000256" key="5">
    <source>
        <dbReference type="SAM" id="Phobius"/>
    </source>
</evidence>
<evidence type="ECO:0000256" key="1">
    <source>
        <dbReference type="ARBA" id="ARBA00004370"/>
    </source>
</evidence>
<keyword evidence="3 5" id="KW-1133">Transmembrane helix</keyword>
<dbReference type="GO" id="GO:0016020">
    <property type="term" value="C:membrane"/>
    <property type="evidence" value="ECO:0007669"/>
    <property type="project" value="UniProtKB-SubCell"/>
</dbReference>
<dbReference type="PANTHER" id="PTHR35814">
    <property type="match status" value="1"/>
</dbReference>
<dbReference type="InterPro" id="IPR001129">
    <property type="entry name" value="Membr-assoc_MAPEG"/>
</dbReference>
<organism evidence="6 7">
    <name type="scientific">Aliidiomarina soli</name>
    <dbReference type="NCBI Taxonomy" id="1928574"/>
    <lineage>
        <taxon>Bacteria</taxon>
        <taxon>Pseudomonadati</taxon>
        <taxon>Pseudomonadota</taxon>
        <taxon>Gammaproteobacteria</taxon>
        <taxon>Alteromonadales</taxon>
        <taxon>Idiomarinaceae</taxon>
        <taxon>Aliidiomarina</taxon>
    </lineage>
</organism>
<dbReference type="Pfam" id="PF01124">
    <property type="entry name" value="MAPEG"/>
    <property type="match status" value="1"/>
</dbReference>
<dbReference type="Proteomes" id="UP000287823">
    <property type="component" value="Unassembled WGS sequence"/>
</dbReference>
<proteinExistence type="predicted"/>
<evidence type="ECO:0000256" key="3">
    <source>
        <dbReference type="ARBA" id="ARBA00022989"/>
    </source>
</evidence>
<dbReference type="PANTHER" id="PTHR35814:SF1">
    <property type="entry name" value="GLUTATHIONE S-TRANSFERASE-RELATED"/>
    <property type="match status" value="1"/>
</dbReference>
<evidence type="ECO:0000256" key="2">
    <source>
        <dbReference type="ARBA" id="ARBA00022692"/>
    </source>
</evidence>
<gene>
    <name evidence="6" type="ORF">CWE14_07145</name>
</gene>
<comment type="caution">
    <text evidence="6">The sequence shown here is derived from an EMBL/GenBank/DDBJ whole genome shotgun (WGS) entry which is preliminary data.</text>
</comment>
<evidence type="ECO:0000313" key="7">
    <source>
        <dbReference type="Proteomes" id="UP000287823"/>
    </source>
</evidence>
<name>A0A432WGX7_9GAMM</name>
<sequence length="133" mass="14223">MVNTLPLTSLFAALLTLLYIVLAIRIIRLRWKERVGLGTGESLPLKAAVRVHGNFAEYVPLGLILLALMELNNASEGLMFALGGLLFVARIFHAIGLTKSIGVSIYRTIGVLGTFAMLIISAGFLLGSVLASL</sequence>
<evidence type="ECO:0000256" key="4">
    <source>
        <dbReference type="ARBA" id="ARBA00023136"/>
    </source>
</evidence>